<comment type="caution">
    <text evidence="1">The sequence shown here is derived from an EMBL/GenBank/DDBJ whole genome shotgun (WGS) entry which is preliminary data.</text>
</comment>
<evidence type="ECO:0000313" key="2">
    <source>
        <dbReference type="Proteomes" id="UP000663836"/>
    </source>
</evidence>
<reference evidence="1" key="1">
    <citation type="submission" date="2021-02" db="EMBL/GenBank/DDBJ databases">
        <authorList>
            <person name="Nowell W R."/>
        </authorList>
    </citation>
    <scope>NUCLEOTIDE SEQUENCE</scope>
</reference>
<name>A0A820AQN9_9BILA</name>
<feature type="non-terminal residue" evidence="1">
    <location>
        <position position="1"/>
    </location>
</feature>
<proteinExistence type="predicted"/>
<dbReference type="EMBL" id="CAJOBD010013530">
    <property type="protein sequence ID" value="CAF4191542.1"/>
    <property type="molecule type" value="Genomic_DNA"/>
</dbReference>
<dbReference type="AlphaFoldDB" id="A0A820AQN9"/>
<sequence>LNYHSSNSTTIPERFIHIADMKQNIRLSRTAET</sequence>
<protein>
    <submittedName>
        <fullName evidence="1">Uncharacterized protein</fullName>
    </submittedName>
</protein>
<gene>
    <name evidence="1" type="ORF">JBS370_LOCUS36051</name>
</gene>
<evidence type="ECO:0000313" key="1">
    <source>
        <dbReference type="EMBL" id="CAF4191542.1"/>
    </source>
</evidence>
<dbReference type="Proteomes" id="UP000663836">
    <property type="component" value="Unassembled WGS sequence"/>
</dbReference>
<organism evidence="1 2">
    <name type="scientific">Rotaria sordida</name>
    <dbReference type="NCBI Taxonomy" id="392033"/>
    <lineage>
        <taxon>Eukaryota</taxon>
        <taxon>Metazoa</taxon>
        <taxon>Spiralia</taxon>
        <taxon>Gnathifera</taxon>
        <taxon>Rotifera</taxon>
        <taxon>Eurotatoria</taxon>
        <taxon>Bdelloidea</taxon>
        <taxon>Philodinida</taxon>
        <taxon>Philodinidae</taxon>
        <taxon>Rotaria</taxon>
    </lineage>
</organism>
<accession>A0A820AQN9</accession>